<dbReference type="SUPFAM" id="SSF51735">
    <property type="entry name" value="NAD(P)-binding Rossmann-fold domains"/>
    <property type="match status" value="1"/>
</dbReference>
<dbReference type="FunFam" id="3.40.50.10380:FF:000001">
    <property type="entry name" value="NAD-dependent malic enzyme"/>
    <property type="match status" value="1"/>
</dbReference>
<dbReference type="SUPFAM" id="SSF53223">
    <property type="entry name" value="Aminoacid dehydrogenase-like, N-terminal domain"/>
    <property type="match status" value="1"/>
</dbReference>
<evidence type="ECO:0000256" key="8">
    <source>
        <dbReference type="PIRSR" id="PIRSR000106-1"/>
    </source>
</evidence>
<evidence type="ECO:0000313" key="16">
    <source>
        <dbReference type="Proteomes" id="UP000033140"/>
    </source>
</evidence>
<dbReference type="InterPro" id="IPR046346">
    <property type="entry name" value="Aminoacid_DH-like_N_sf"/>
</dbReference>
<dbReference type="EMBL" id="BACD03000030">
    <property type="protein sequence ID" value="GAO50215.1"/>
    <property type="molecule type" value="Genomic_DNA"/>
</dbReference>
<dbReference type="OMA" id="QIVNHMV"/>
<dbReference type="InterPro" id="IPR036291">
    <property type="entry name" value="NAD(P)-bd_dom_sf"/>
</dbReference>
<dbReference type="InterPro" id="IPR001891">
    <property type="entry name" value="Malic_OxRdtase"/>
</dbReference>
<dbReference type="Pfam" id="PF03949">
    <property type="entry name" value="Malic_M"/>
    <property type="match status" value="1"/>
</dbReference>
<dbReference type="Gene3D" id="3.40.50.720">
    <property type="entry name" value="NAD(P)-binding Rossmann-like Domain"/>
    <property type="match status" value="1"/>
</dbReference>
<evidence type="ECO:0000259" key="13">
    <source>
        <dbReference type="SMART" id="SM00919"/>
    </source>
</evidence>
<comment type="similarity">
    <text evidence="2 11">Belongs to the malic enzymes family.</text>
</comment>
<dbReference type="Proteomes" id="UP000033140">
    <property type="component" value="Unassembled WGS sequence"/>
</dbReference>
<keyword evidence="7" id="KW-0456">Lyase</keyword>
<dbReference type="GO" id="GO:0016829">
    <property type="term" value="F:lyase activity"/>
    <property type="evidence" value="ECO:0007669"/>
    <property type="project" value="UniProtKB-KW"/>
</dbReference>
<dbReference type="PANTHER" id="PTHR23406:SF34">
    <property type="entry name" value="NAD-DEPENDENT MALIC ENZYME, MITOCHONDRIAL"/>
    <property type="match status" value="1"/>
</dbReference>
<evidence type="ECO:0000256" key="10">
    <source>
        <dbReference type="PIRSR" id="PIRSR000106-3"/>
    </source>
</evidence>
<evidence type="ECO:0000256" key="12">
    <source>
        <dbReference type="SAM" id="MobiDB-lite"/>
    </source>
</evidence>
<protein>
    <recommendedName>
        <fullName evidence="11">Malic enzyme</fullName>
    </recommendedName>
</protein>
<dbReference type="SMART" id="SM01274">
    <property type="entry name" value="malic"/>
    <property type="match status" value="1"/>
</dbReference>
<dbReference type="GO" id="GO:0004471">
    <property type="term" value="F:malate dehydrogenase (decarboxylating) (NAD+) activity"/>
    <property type="evidence" value="ECO:0007669"/>
    <property type="project" value="TreeGrafter"/>
</dbReference>
<dbReference type="PIRSF" id="PIRSF000106">
    <property type="entry name" value="ME"/>
    <property type="match status" value="1"/>
</dbReference>
<feature type="active site" description="Proton acceptor" evidence="8">
    <location>
        <position position="212"/>
    </location>
</feature>
<dbReference type="InterPro" id="IPR037062">
    <property type="entry name" value="Malic_N_dom_sf"/>
</dbReference>
<dbReference type="InterPro" id="IPR012302">
    <property type="entry name" value="Malic_NAD-bd"/>
</dbReference>
<feature type="binding site" evidence="10">
    <location>
        <position position="307"/>
    </location>
    <ligand>
        <name>a divalent metal cation</name>
        <dbReference type="ChEBI" id="CHEBI:60240"/>
    </ligand>
</feature>
<dbReference type="Gene3D" id="3.40.50.10380">
    <property type="entry name" value="Malic enzyme, N-terminal domain"/>
    <property type="match status" value="1"/>
</dbReference>
<keyword evidence="6" id="KW-0464">Manganese</keyword>
<dbReference type="GO" id="GO:0006108">
    <property type="term" value="P:malate metabolic process"/>
    <property type="evidence" value="ECO:0007669"/>
    <property type="project" value="TreeGrafter"/>
</dbReference>
<name>A0A0E9NLC4_SAICN</name>
<evidence type="ECO:0000259" key="14">
    <source>
        <dbReference type="SMART" id="SM01274"/>
    </source>
</evidence>
<organism evidence="15 16">
    <name type="scientific">Saitoella complicata (strain BCRC 22490 / CBS 7301 / JCM 7358 / NBRC 10748 / NRRL Y-17804)</name>
    <dbReference type="NCBI Taxonomy" id="698492"/>
    <lineage>
        <taxon>Eukaryota</taxon>
        <taxon>Fungi</taxon>
        <taxon>Dikarya</taxon>
        <taxon>Ascomycota</taxon>
        <taxon>Taphrinomycotina</taxon>
        <taxon>Taphrinomycotina incertae sedis</taxon>
        <taxon>Saitoella</taxon>
    </lineage>
</organism>
<keyword evidence="16" id="KW-1185">Reference proteome</keyword>
<feature type="active site" description="Proton donor" evidence="8">
    <location>
        <position position="140"/>
    </location>
</feature>
<dbReference type="FunFam" id="3.40.50.720:FF:000182">
    <property type="entry name" value="NAD-dependent malic enzyme"/>
    <property type="match status" value="1"/>
</dbReference>
<feature type="binding site" evidence="10">
    <location>
        <position position="284"/>
    </location>
    <ligand>
        <name>a divalent metal cation</name>
        <dbReference type="ChEBI" id="CHEBI:60240"/>
    </ligand>
</feature>
<gene>
    <name evidence="15" type="ORF">G7K_4347-t1</name>
</gene>
<evidence type="ECO:0000256" key="3">
    <source>
        <dbReference type="ARBA" id="ARBA00011738"/>
    </source>
</evidence>
<dbReference type="Pfam" id="PF00390">
    <property type="entry name" value="malic"/>
    <property type="match status" value="1"/>
</dbReference>
<dbReference type="PANTHER" id="PTHR23406">
    <property type="entry name" value="MALIC ENZYME-RELATED"/>
    <property type="match status" value="1"/>
</dbReference>
<dbReference type="InterPro" id="IPR015884">
    <property type="entry name" value="Malic_enzyme_CS"/>
</dbReference>
<keyword evidence="4 10" id="KW-0479">Metal-binding</keyword>
<evidence type="ECO:0000256" key="5">
    <source>
        <dbReference type="ARBA" id="ARBA00023027"/>
    </source>
</evidence>
<evidence type="ECO:0000256" key="7">
    <source>
        <dbReference type="ARBA" id="ARBA00023239"/>
    </source>
</evidence>
<reference evidence="15 16" key="1">
    <citation type="journal article" date="2011" name="J. Gen. Appl. Microbiol.">
        <title>Draft genome sequencing of the enigmatic yeast Saitoella complicata.</title>
        <authorList>
            <person name="Nishida H."/>
            <person name="Hamamoto M."/>
            <person name="Sugiyama J."/>
        </authorList>
    </citation>
    <scope>NUCLEOTIDE SEQUENCE [LARGE SCALE GENOMIC DNA]</scope>
    <source>
        <strain evidence="15 16">NRRL Y-17804</strain>
    </source>
</reference>
<comment type="cofactor">
    <cofactor evidence="10">
        <name>Mg(2+)</name>
        <dbReference type="ChEBI" id="CHEBI:18420"/>
    </cofactor>
    <cofactor evidence="10">
        <name>Mn(2+)</name>
        <dbReference type="ChEBI" id="CHEBI:29035"/>
    </cofactor>
    <text evidence="10">Divalent metal cations. Prefers magnesium or manganese.</text>
</comment>
<evidence type="ECO:0000313" key="15">
    <source>
        <dbReference type="EMBL" id="GAO50215.1"/>
    </source>
</evidence>
<proteinExistence type="inferred from homology"/>
<dbReference type="PRINTS" id="PR00072">
    <property type="entry name" value="MALOXRDTASE"/>
</dbReference>
<feature type="binding site" evidence="9">
    <location>
        <position position="501"/>
    </location>
    <ligand>
        <name>(S)-malate</name>
        <dbReference type="ChEBI" id="CHEBI:15589"/>
    </ligand>
</feature>
<feature type="domain" description="Malic enzyme NAD-binding" evidence="13">
    <location>
        <begin position="308"/>
        <end position="570"/>
    </location>
</feature>
<comment type="subunit">
    <text evidence="3">Homodimer.</text>
</comment>
<feature type="binding site" evidence="10">
    <location>
        <position position="283"/>
    </location>
    <ligand>
        <name>a divalent metal cation</name>
        <dbReference type="ChEBI" id="CHEBI:60240"/>
    </ligand>
</feature>
<evidence type="ECO:0000256" key="6">
    <source>
        <dbReference type="ARBA" id="ARBA00023211"/>
    </source>
</evidence>
<feature type="domain" description="Malic enzyme N-terminal" evidence="14">
    <location>
        <begin position="117"/>
        <end position="298"/>
    </location>
</feature>
<dbReference type="STRING" id="698492.A0A0E9NLC4"/>
<sequence length="626" mass="69154">MAHRLIQGNIRIQTSRHSPSLSSYIRQQIRMSSSTKTSAPLSFEGPMECALTGKSLLTTPQFNKGPAHTKEERQIFGLDGLLPVQISTLELQVQRTYEQYKQHGSDMDKNIFLNALKEQNHVLFYRLVGEHLKEMMPVIYTPTEAEAIQTFSHHFRAPEGCFLNIGDPDRIEKDLAGWGTADDIDYVIVSDGEEILGIGDQGVGAIGISTAKAALMTLCGGLYPNRILPVVLDVGTDNEGFLKDEMYMGLKHKRIRGKQYDDFLARFVSAVQKLFPNAILHFEDFGLSNARRLLDTYRSQLPCFNDDIQGTGAVTVAAIMAAMIVTKQKLGEQRIAMFGAGTAGTGIADHLVAAMVFEGKEEEEARKQIWLVDKPGLLLESHGDKLTDGQRPYARPDSEWDNEKSDKGIDLLTTVKKSKATVLIGCSTRPNSFTEDIVKAMSSNTDSPLILPLSNPTKLHEAKPEDINEWSEGKALIATGSPFPPVKRGKDGEEYEIAEANNAMVYPGVGLGAVLTRAKRISDEMLAAAARALAQESPAREDINKALLPDVAIVRHASKKVAMAVVRQAVKEGLSRIPDIPIDNDDELEMWVEKQMWKAEYRPLKKVEWSEARRSAKGELGVGRRG</sequence>
<dbReference type="SMART" id="SM00919">
    <property type="entry name" value="Malic_M"/>
    <property type="match status" value="1"/>
</dbReference>
<dbReference type="GO" id="GO:0051287">
    <property type="term" value="F:NAD binding"/>
    <property type="evidence" value="ECO:0007669"/>
    <property type="project" value="InterPro"/>
</dbReference>
<feature type="region of interest" description="Disordered" evidence="12">
    <location>
        <begin position="383"/>
        <end position="405"/>
    </location>
</feature>
<keyword evidence="11" id="KW-0560">Oxidoreductase</keyword>
<reference evidence="15 16" key="3">
    <citation type="journal article" date="2015" name="Genome Announc.">
        <title>Draft Genome Sequence of the Archiascomycetous Yeast Saitoella complicata.</title>
        <authorList>
            <person name="Yamauchi K."/>
            <person name="Kondo S."/>
            <person name="Hamamoto M."/>
            <person name="Takahashi Y."/>
            <person name="Ogura Y."/>
            <person name="Hayashi T."/>
            <person name="Nishida H."/>
        </authorList>
    </citation>
    <scope>NUCLEOTIDE SEQUENCE [LARGE SCALE GENOMIC DNA]</scope>
    <source>
        <strain evidence="15 16">NRRL Y-17804</strain>
    </source>
</reference>
<dbReference type="GO" id="GO:0005739">
    <property type="term" value="C:mitochondrion"/>
    <property type="evidence" value="ECO:0007669"/>
    <property type="project" value="TreeGrafter"/>
</dbReference>
<accession>A0A0E9NLC4</accession>
<dbReference type="GO" id="GO:0046872">
    <property type="term" value="F:metal ion binding"/>
    <property type="evidence" value="ECO:0007669"/>
    <property type="project" value="UniProtKB-KW"/>
</dbReference>
<feature type="binding site" evidence="9">
    <location>
        <position position="455"/>
    </location>
    <ligand>
        <name>(S)-malate</name>
        <dbReference type="ChEBI" id="CHEBI:15589"/>
    </ligand>
</feature>
<evidence type="ECO:0000256" key="11">
    <source>
        <dbReference type="RuleBase" id="RU003426"/>
    </source>
</evidence>
<dbReference type="AlphaFoldDB" id="A0A0E9NLC4"/>
<comment type="caution">
    <text evidence="15">The sequence shown here is derived from an EMBL/GenBank/DDBJ whole genome shotgun (WGS) entry which is preliminary data.</text>
</comment>
<evidence type="ECO:0000256" key="9">
    <source>
        <dbReference type="PIRSR" id="PIRSR000106-2"/>
    </source>
</evidence>
<dbReference type="InterPro" id="IPR012301">
    <property type="entry name" value="Malic_N_dom"/>
</dbReference>
<evidence type="ECO:0000256" key="2">
    <source>
        <dbReference type="ARBA" id="ARBA00008785"/>
    </source>
</evidence>
<dbReference type="NCBIfam" id="NF010052">
    <property type="entry name" value="PRK13529.1"/>
    <property type="match status" value="1"/>
</dbReference>
<comment type="cofactor">
    <cofactor evidence="1">
        <name>Mn(2+)</name>
        <dbReference type="ChEBI" id="CHEBI:29035"/>
    </cofactor>
</comment>
<evidence type="ECO:0000256" key="1">
    <source>
        <dbReference type="ARBA" id="ARBA00001936"/>
    </source>
</evidence>
<dbReference type="PROSITE" id="PS00331">
    <property type="entry name" value="MALIC_ENZYMES"/>
    <property type="match status" value="1"/>
</dbReference>
<reference evidence="15 16" key="2">
    <citation type="journal article" date="2014" name="J. Gen. Appl. Microbiol.">
        <title>The early diverging ascomycetous budding yeast Saitoella complicata has three histone deacetylases belonging to the Clr6, Hos2, and Rpd3 lineages.</title>
        <authorList>
            <person name="Nishida H."/>
            <person name="Matsumoto T."/>
            <person name="Kondo S."/>
            <person name="Hamamoto M."/>
            <person name="Yoshikawa H."/>
        </authorList>
    </citation>
    <scope>NUCLEOTIDE SEQUENCE [LARGE SCALE GENOMIC DNA]</scope>
    <source>
        <strain evidence="15 16">NRRL Y-17804</strain>
    </source>
</reference>
<keyword evidence="5" id="KW-0520">NAD</keyword>
<evidence type="ECO:0000256" key="4">
    <source>
        <dbReference type="ARBA" id="ARBA00022723"/>
    </source>
</evidence>
<dbReference type="GO" id="GO:0005829">
    <property type="term" value="C:cytosol"/>
    <property type="evidence" value="ECO:0007669"/>
    <property type="project" value="TreeGrafter"/>
</dbReference>